<dbReference type="PANTHER" id="PTHR32309:SF13">
    <property type="entry name" value="FERRIC ENTEROBACTIN TRANSPORT PROTEIN FEPE"/>
    <property type="match status" value="1"/>
</dbReference>
<evidence type="ECO:0000256" key="1">
    <source>
        <dbReference type="ARBA" id="ARBA00004651"/>
    </source>
</evidence>
<dbReference type="RefSeq" id="WP_190475308.1">
    <property type="nucleotide sequence ID" value="NZ_JACJPW010000177.1"/>
</dbReference>
<name>A0A926VLW3_9CYAN</name>
<dbReference type="SUPFAM" id="SSF52540">
    <property type="entry name" value="P-loop containing nucleoside triphosphate hydrolases"/>
    <property type="match status" value="1"/>
</dbReference>
<dbReference type="GO" id="GO:0005886">
    <property type="term" value="C:plasma membrane"/>
    <property type="evidence" value="ECO:0007669"/>
    <property type="project" value="UniProtKB-SubCell"/>
</dbReference>
<comment type="caution">
    <text evidence="12">The sequence shown here is derived from an EMBL/GenBank/DDBJ whole genome shotgun (WGS) entry which is preliminary data.</text>
</comment>
<keyword evidence="7 10" id="KW-1133">Transmembrane helix</keyword>
<feature type="coiled-coil region" evidence="9">
    <location>
        <begin position="219"/>
        <end position="321"/>
    </location>
</feature>
<keyword evidence="9" id="KW-0175">Coiled coil</keyword>
<dbReference type="NCBIfam" id="TIGR01007">
    <property type="entry name" value="eps_fam"/>
    <property type="match status" value="1"/>
</dbReference>
<feature type="domain" description="Polysaccharide chain length determinant N-terminal" evidence="11">
    <location>
        <begin position="21"/>
        <end position="110"/>
    </location>
</feature>
<comment type="similarity">
    <text evidence="2">Belongs to the CpsC/CapA family.</text>
</comment>
<evidence type="ECO:0000256" key="4">
    <source>
        <dbReference type="ARBA" id="ARBA00022692"/>
    </source>
</evidence>
<keyword evidence="6" id="KW-0067">ATP-binding</keyword>
<dbReference type="InterPro" id="IPR033756">
    <property type="entry name" value="YlxH/NBP35"/>
</dbReference>
<dbReference type="EMBL" id="JACJPW010000177">
    <property type="protein sequence ID" value="MBD2186211.1"/>
    <property type="molecule type" value="Genomic_DNA"/>
</dbReference>
<evidence type="ECO:0000256" key="10">
    <source>
        <dbReference type="SAM" id="Phobius"/>
    </source>
</evidence>
<evidence type="ECO:0000256" key="2">
    <source>
        <dbReference type="ARBA" id="ARBA00006683"/>
    </source>
</evidence>
<organism evidence="12 13">
    <name type="scientific">Aerosakkonema funiforme FACHB-1375</name>
    <dbReference type="NCBI Taxonomy" id="2949571"/>
    <lineage>
        <taxon>Bacteria</taxon>
        <taxon>Bacillati</taxon>
        <taxon>Cyanobacteriota</taxon>
        <taxon>Cyanophyceae</taxon>
        <taxon>Oscillatoriophycideae</taxon>
        <taxon>Aerosakkonematales</taxon>
        <taxon>Aerosakkonemataceae</taxon>
        <taxon>Aerosakkonema</taxon>
    </lineage>
</organism>
<evidence type="ECO:0000313" key="12">
    <source>
        <dbReference type="EMBL" id="MBD2186211.1"/>
    </source>
</evidence>
<evidence type="ECO:0000256" key="8">
    <source>
        <dbReference type="ARBA" id="ARBA00023136"/>
    </source>
</evidence>
<dbReference type="Gene3D" id="3.40.50.300">
    <property type="entry name" value="P-loop containing nucleotide triphosphate hydrolases"/>
    <property type="match status" value="1"/>
</dbReference>
<dbReference type="InterPro" id="IPR005702">
    <property type="entry name" value="Wzc-like_C"/>
</dbReference>
<keyword evidence="5" id="KW-0547">Nucleotide-binding</keyword>
<keyword evidence="12" id="KW-0808">Transferase</keyword>
<accession>A0A926VLW3</accession>
<dbReference type="GO" id="GO:0005524">
    <property type="term" value="F:ATP binding"/>
    <property type="evidence" value="ECO:0007669"/>
    <property type="project" value="UniProtKB-KW"/>
</dbReference>
<dbReference type="InterPro" id="IPR050445">
    <property type="entry name" value="Bact_polysacc_biosynth/exp"/>
</dbReference>
<keyword evidence="13" id="KW-1185">Reference proteome</keyword>
<dbReference type="GO" id="GO:0004715">
    <property type="term" value="F:non-membrane spanning protein tyrosine kinase activity"/>
    <property type="evidence" value="ECO:0007669"/>
    <property type="project" value="UniProtKB-EC"/>
</dbReference>
<gene>
    <name evidence="12" type="ORF">H6G03_35015</name>
</gene>
<keyword evidence="8 10" id="KW-0472">Membrane</keyword>
<dbReference type="CDD" id="cd05387">
    <property type="entry name" value="BY-kinase"/>
    <property type="match status" value="1"/>
</dbReference>
<proteinExistence type="inferred from homology"/>
<dbReference type="InterPro" id="IPR027417">
    <property type="entry name" value="P-loop_NTPase"/>
</dbReference>
<evidence type="ECO:0000256" key="7">
    <source>
        <dbReference type="ARBA" id="ARBA00022989"/>
    </source>
</evidence>
<protein>
    <submittedName>
        <fullName evidence="12">Polysaccharide biosynthesis tyrosine autokinase</fullName>
        <ecNumber evidence="12">2.7.10.2</ecNumber>
    </submittedName>
</protein>
<dbReference type="Proteomes" id="UP000641646">
    <property type="component" value="Unassembled WGS sequence"/>
</dbReference>
<evidence type="ECO:0000256" key="5">
    <source>
        <dbReference type="ARBA" id="ARBA00022741"/>
    </source>
</evidence>
<sequence>MVQVTENHLNAAAETDPGYGQIFAILIRRRFWLIGVFATVLSAAAIITLITKPTYESSMQLLVEANYQGKEQNGEREKTENEYADPNVEIDYATQLNLMRSSQLLGKAVDLLRPEYPDITIKKLKKYLVVAQIQEEKVNTKIFEVTYTDKDAKKTQKVLKTIQKVYQDYNREQQEMRLAKGLAFIDQQLPTVRQNAVQSEAALAQFRKNQNIIEPELQAKALIESLKDIEQELRTVRAQYRDAQARYTALQQQSNSTPQQAVVSSRLSESTRYQTLLNEIQKLDLELAQQRQRFTDANPYIQDLVQQRQELLALLEEEKKRIPGANGDRSNVTVENPLKQGQLGKLDVSLANKLLEEQTNVLGLQAREQTLMQKEQQMRAQINRLPAILADYNRLEPDVKLKRETLVQLQKARQEISLEIARGGFDWQVVEEPELGLQIEPSLKRNILLGAVIGLMLGGVAAFIREVVDDAVHTCDDLKKQVDLPLLGITPELAQAKGSSDAIVSLPFSKPQVLASSMIQVINWPPFRESLDLIYQNIQLMNSGWLKSLVVTSALAGEGKSTLALGLAISAARLHQRVLLIDADLRRPSLHKELNLPNDRGLSSLLASDTPITNQEIEVSAQYGNISILTSGPMRLDPAQMLSSQKMKQLMVTFEQNYDLVLLDAPPVLGIVDTILAASFCSGVVMVGRIGRVTRTELVQATSMLSKLNVIGVVANGASNSNKGYLTNLHQEGLGRRG</sequence>
<feature type="transmembrane region" description="Helical" evidence="10">
    <location>
        <begin position="31"/>
        <end position="50"/>
    </location>
</feature>
<reference evidence="12" key="2">
    <citation type="submission" date="2020-08" db="EMBL/GenBank/DDBJ databases">
        <authorList>
            <person name="Chen M."/>
            <person name="Teng W."/>
            <person name="Zhao L."/>
            <person name="Hu C."/>
            <person name="Zhou Y."/>
            <person name="Han B."/>
            <person name="Song L."/>
            <person name="Shu W."/>
        </authorList>
    </citation>
    <scope>NUCLEOTIDE SEQUENCE</scope>
    <source>
        <strain evidence="12">FACHB-1375</strain>
    </source>
</reference>
<evidence type="ECO:0000259" key="11">
    <source>
        <dbReference type="Pfam" id="PF02706"/>
    </source>
</evidence>
<comment type="subcellular location">
    <subcellularLocation>
        <location evidence="1">Cell membrane</location>
        <topology evidence="1">Multi-pass membrane protein</topology>
    </subcellularLocation>
</comment>
<keyword evidence="4 10" id="KW-0812">Transmembrane</keyword>
<evidence type="ECO:0000313" key="13">
    <source>
        <dbReference type="Proteomes" id="UP000641646"/>
    </source>
</evidence>
<dbReference type="EC" id="2.7.10.2" evidence="12"/>
<evidence type="ECO:0000256" key="6">
    <source>
        <dbReference type="ARBA" id="ARBA00022840"/>
    </source>
</evidence>
<dbReference type="Pfam" id="PF10609">
    <property type="entry name" value="ParA"/>
    <property type="match status" value="1"/>
</dbReference>
<keyword evidence="3" id="KW-1003">Cell membrane</keyword>
<dbReference type="PANTHER" id="PTHR32309">
    <property type="entry name" value="TYROSINE-PROTEIN KINASE"/>
    <property type="match status" value="1"/>
</dbReference>
<dbReference type="Pfam" id="PF02706">
    <property type="entry name" value="Wzz"/>
    <property type="match status" value="1"/>
</dbReference>
<reference evidence="12" key="1">
    <citation type="journal article" date="2015" name="ISME J.">
        <title>Draft Genome Sequence of Streptomyces incarnatus NRRL8089, which Produces the Nucleoside Antibiotic Sinefungin.</title>
        <authorList>
            <person name="Oshima K."/>
            <person name="Hattori M."/>
            <person name="Shimizu H."/>
            <person name="Fukuda K."/>
            <person name="Nemoto M."/>
            <person name="Inagaki K."/>
            <person name="Tamura T."/>
        </authorList>
    </citation>
    <scope>NUCLEOTIDE SEQUENCE</scope>
    <source>
        <strain evidence="12">FACHB-1375</strain>
    </source>
</reference>
<dbReference type="AlphaFoldDB" id="A0A926VLW3"/>
<dbReference type="InterPro" id="IPR003856">
    <property type="entry name" value="LPS_length_determ_N"/>
</dbReference>
<evidence type="ECO:0000256" key="9">
    <source>
        <dbReference type="SAM" id="Coils"/>
    </source>
</evidence>
<evidence type="ECO:0000256" key="3">
    <source>
        <dbReference type="ARBA" id="ARBA00022475"/>
    </source>
</evidence>